<organism evidence="3 4">
    <name type="scientific">Saccharothrix hoggarensis</name>
    <dbReference type="NCBI Taxonomy" id="913853"/>
    <lineage>
        <taxon>Bacteria</taxon>
        <taxon>Bacillati</taxon>
        <taxon>Actinomycetota</taxon>
        <taxon>Actinomycetes</taxon>
        <taxon>Pseudonocardiales</taxon>
        <taxon>Pseudonocardiaceae</taxon>
        <taxon>Saccharothrix</taxon>
    </lineage>
</organism>
<feature type="compositionally biased region" description="Pro residues" evidence="1">
    <location>
        <begin position="64"/>
        <end position="73"/>
    </location>
</feature>
<feature type="domain" description="Zinc-ribbon" evidence="2">
    <location>
        <begin position="7"/>
        <end position="27"/>
    </location>
</feature>
<reference evidence="4" key="1">
    <citation type="journal article" date="2019" name="Int. J. Syst. Evol. Microbiol.">
        <title>The Global Catalogue of Microorganisms (GCM) 10K type strain sequencing project: providing services to taxonomists for standard genome sequencing and annotation.</title>
        <authorList>
            <consortium name="The Broad Institute Genomics Platform"/>
            <consortium name="The Broad Institute Genome Sequencing Center for Infectious Disease"/>
            <person name="Wu L."/>
            <person name="Ma J."/>
        </authorList>
    </citation>
    <scope>NUCLEOTIDE SEQUENCE [LARGE SCALE GENOMIC DNA]</scope>
    <source>
        <strain evidence="4">CCUG 60214</strain>
    </source>
</reference>
<proteinExistence type="predicted"/>
<dbReference type="InterPro" id="IPR026870">
    <property type="entry name" value="Zinc_ribbon_dom"/>
</dbReference>
<dbReference type="RefSeq" id="WP_380727078.1">
    <property type="nucleotide sequence ID" value="NZ_JBHTLK010000180.1"/>
</dbReference>
<gene>
    <name evidence="3" type="ORF">ACFQ3T_26665</name>
</gene>
<comment type="caution">
    <text evidence="3">The sequence shown here is derived from an EMBL/GenBank/DDBJ whole genome shotgun (WGS) entry which is preliminary data.</text>
</comment>
<protein>
    <submittedName>
        <fullName evidence="3">Zinc ribbon domain-containing protein</fullName>
    </submittedName>
</protein>
<evidence type="ECO:0000313" key="3">
    <source>
        <dbReference type="EMBL" id="MFD1150729.1"/>
    </source>
</evidence>
<dbReference type="EMBL" id="JBHTLK010000180">
    <property type="protein sequence ID" value="MFD1150729.1"/>
    <property type="molecule type" value="Genomic_DNA"/>
</dbReference>
<feature type="non-terminal residue" evidence="3">
    <location>
        <position position="79"/>
    </location>
</feature>
<keyword evidence="4" id="KW-1185">Reference proteome</keyword>
<evidence type="ECO:0000313" key="4">
    <source>
        <dbReference type="Proteomes" id="UP001597168"/>
    </source>
</evidence>
<dbReference type="Proteomes" id="UP001597168">
    <property type="component" value="Unassembled WGS sequence"/>
</dbReference>
<name>A0ABW3R105_9PSEU</name>
<evidence type="ECO:0000259" key="2">
    <source>
        <dbReference type="Pfam" id="PF13240"/>
    </source>
</evidence>
<accession>A0ABW3R105</accession>
<evidence type="ECO:0000256" key="1">
    <source>
        <dbReference type="SAM" id="MobiDB-lite"/>
    </source>
</evidence>
<feature type="region of interest" description="Disordered" evidence="1">
    <location>
        <begin position="38"/>
        <end position="79"/>
    </location>
</feature>
<sequence>MADVRQCPQCGAPVPDGDDFCGNCGTYLGWADQLPTEPDLPQLTLDSVLPDPAPPTAAALLPDQPGPVPPARPVPRRPL</sequence>
<dbReference type="Pfam" id="PF13240">
    <property type="entry name" value="Zn_Ribbon_1"/>
    <property type="match status" value="1"/>
</dbReference>